<feature type="transmembrane region" description="Helical" evidence="7">
    <location>
        <begin position="200"/>
        <end position="221"/>
    </location>
</feature>
<dbReference type="SUPFAM" id="SSF161098">
    <property type="entry name" value="MetI-like"/>
    <property type="match status" value="1"/>
</dbReference>
<keyword evidence="6 7" id="KW-0472">Membrane</keyword>
<keyword evidence="3" id="KW-1003">Cell membrane</keyword>
<sequence length="318" mass="33090">MAAQQGNSGGGGSRAAGWLRLLLSNRKAMAGTLIVLFFLLLSLLGPSIVGQDPHAFVGMPHEAPSAEHLFGTNGQGQDVLAQTIVGARTSLAVGFATGFAVIAIGAAIGMAGGYFGGWIDSVLSLLTNVFLIIPGLPMAVVIAAYLPAGPLTILFVLVLTGWAWNARVLRSQVLALRDKDFVSAALVSGESSARIIFVEILPNMTSLLMSGFIGATVYAIGAQVGLEFLGLGDLSAVTWGTNLYWASNNAALLTGAWWTIVPTGVCVALVGFALTLINYAIDEISNPRLRAEGAWSRLLRSRKVTAGSSTPVVRTHGA</sequence>
<dbReference type="Pfam" id="PF00528">
    <property type="entry name" value="BPD_transp_1"/>
    <property type="match status" value="1"/>
</dbReference>
<comment type="caution">
    <text evidence="9">The sequence shown here is derived from an EMBL/GenBank/DDBJ whole genome shotgun (WGS) entry which is preliminary data.</text>
</comment>
<organism evidence="9 10">
    <name type="scientific">Sorangium atrum</name>
    <dbReference type="NCBI Taxonomy" id="2995308"/>
    <lineage>
        <taxon>Bacteria</taxon>
        <taxon>Pseudomonadati</taxon>
        <taxon>Myxococcota</taxon>
        <taxon>Polyangia</taxon>
        <taxon>Polyangiales</taxon>
        <taxon>Polyangiaceae</taxon>
        <taxon>Sorangium</taxon>
    </lineage>
</organism>
<dbReference type="InterPro" id="IPR025966">
    <property type="entry name" value="OppC_N"/>
</dbReference>
<dbReference type="RefSeq" id="WP_272093121.1">
    <property type="nucleotide sequence ID" value="NZ_JAQNDK010000001.1"/>
</dbReference>
<evidence type="ECO:0000256" key="6">
    <source>
        <dbReference type="ARBA" id="ARBA00023136"/>
    </source>
</evidence>
<feature type="domain" description="ABC transmembrane type-1" evidence="8">
    <location>
        <begin position="87"/>
        <end position="278"/>
    </location>
</feature>
<feature type="transmembrane region" description="Helical" evidence="7">
    <location>
        <begin position="122"/>
        <end position="145"/>
    </location>
</feature>
<evidence type="ECO:0000256" key="1">
    <source>
        <dbReference type="ARBA" id="ARBA00004651"/>
    </source>
</evidence>
<dbReference type="EMBL" id="JAQNDK010000001">
    <property type="protein sequence ID" value="MDC0676390.1"/>
    <property type="molecule type" value="Genomic_DNA"/>
</dbReference>
<proteinExistence type="inferred from homology"/>
<feature type="transmembrane region" description="Helical" evidence="7">
    <location>
        <begin position="91"/>
        <end position="115"/>
    </location>
</feature>
<evidence type="ECO:0000256" key="7">
    <source>
        <dbReference type="RuleBase" id="RU363032"/>
    </source>
</evidence>
<keyword evidence="2 7" id="KW-0813">Transport</keyword>
<comment type="similarity">
    <text evidence="7">Belongs to the binding-protein-dependent transport system permease family.</text>
</comment>
<feature type="transmembrane region" description="Helical" evidence="7">
    <location>
        <begin position="28"/>
        <end position="49"/>
    </location>
</feature>
<evidence type="ECO:0000313" key="9">
    <source>
        <dbReference type="EMBL" id="MDC0676390.1"/>
    </source>
</evidence>
<evidence type="ECO:0000256" key="3">
    <source>
        <dbReference type="ARBA" id="ARBA00022475"/>
    </source>
</evidence>
<dbReference type="CDD" id="cd06261">
    <property type="entry name" value="TM_PBP2"/>
    <property type="match status" value="1"/>
</dbReference>
<evidence type="ECO:0000313" key="10">
    <source>
        <dbReference type="Proteomes" id="UP001217485"/>
    </source>
</evidence>
<comment type="subcellular location">
    <subcellularLocation>
        <location evidence="1 7">Cell membrane</location>
        <topology evidence="1 7">Multi-pass membrane protein</topology>
    </subcellularLocation>
</comment>
<keyword evidence="5 7" id="KW-1133">Transmembrane helix</keyword>
<dbReference type="InterPro" id="IPR050366">
    <property type="entry name" value="BP-dependent_transpt_permease"/>
</dbReference>
<dbReference type="InterPro" id="IPR000515">
    <property type="entry name" value="MetI-like"/>
</dbReference>
<keyword evidence="4 7" id="KW-0812">Transmembrane</keyword>
<gene>
    <name evidence="9" type="ORF">POL72_01465</name>
</gene>
<dbReference type="InterPro" id="IPR035906">
    <property type="entry name" value="MetI-like_sf"/>
</dbReference>
<reference evidence="9 10" key="1">
    <citation type="submission" date="2023-01" db="EMBL/GenBank/DDBJ databases">
        <title>Minimal conservation of predation-associated metabolite biosynthetic gene clusters underscores biosynthetic potential of Myxococcota including descriptions for ten novel species: Archangium lansinium sp. nov., Myxococcus landrumus sp. nov., Nannocystis bai.</title>
        <authorList>
            <person name="Ahearne A."/>
            <person name="Stevens C."/>
            <person name="Dowd S."/>
        </authorList>
    </citation>
    <scope>NUCLEOTIDE SEQUENCE [LARGE SCALE GENOMIC DNA]</scope>
    <source>
        <strain evidence="9 10">WIWO2</strain>
    </source>
</reference>
<dbReference type="PANTHER" id="PTHR43386:SF1">
    <property type="entry name" value="D,D-DIPEPTIDE TRANSPORT SYSTEM PERMEASE PROTEIN DDPC-RELATED"/>
    <property type="match status" value="1"/>
</dbReference>
<dbReference type="Pfam" id="PF12911">
    <property type="entry name" value="OppC_N"/>
    <property type="match status" value="1"/>
</dbReference>
<dbReference type="PANTHER" id="PTHR43386">
    <property type="entry name" value="OLIGOPEPTIDE TRANSPORT SYSTEM PERMEASE PROTEIN APPC"/>
    <property type="match status" value="1"/>
</dbReference>
<dbReference type="PROSITE" id="PS50928">
    <property type="entry name" value="ABC_TM1"/>
    <property type="match status" value="1"/>
</dbReference>
<name>A0ABT5BS56_9BACT</name>
<feature type="transmembrane region" description="Helical" evidence="7">
    <location>
        <begin position="256"/>
        <end position="281"/>
    </location>
</feature>
<accession>A0ABT5BS56</accession>
<protein>
    <submittedName>
        <fullName evidence="9">ABC transporter permease</fullName>
    </submittedName>
</protein>
<evidence type="ECO:0000256" key="5">
    <source>
        <dbReference type="ARBA" id="ARBA00022989"/>
    </source>
</evidence>
<dbReference type="Gene3D" id="1.10.3720.10">
    <property type="entry name" value="MetI-like"/>
    <property type="match status" value="1"/>
</dbReference>
<keyword evidence="10" id="KW-1185">Reference proteome</keyword>
<evidence type="ECO:0000256" key="2">
    <source>
        <dbReference type="ARBA" id="ARBA00022448"/>
    </source>
</evidence>
<evidence type="ECO:0000259" key="8">
    <source>
        <dbReference type="PROSITE" id="PS50928"/>
    </source>
</evidence>
<dbReference type="Proteomes" id="UP001217485">
    <property type="component" value="Unassembled WGS sequence"/>
</dbReference>
<feature type="transmembrane region" description="Helical" evidence="7">
    <location>
        <begin position="151"/>
        <end position="169"/>
    </location>
</feature>
<evidence type="ECO:0000256" key="4">
    <source>
        <dbReference type="ARBA" id="ARBA00022692"/>
    </source>
</evidence>